<dbReference type="NCBIfam" id="TIGR00526">
    <property type="entry name" value="folB_dom"/>
    <property type="match status" value="1"/>
</dbReference>
<feature type="domain" description="Dihydroneopterin aldolase/epimerase" evidence="9">
    <location>
        <begin position="4"/>
        <end position="114"/>
    </location>
</feature>
<evidence type="ECO:0000313" key="10">
    <source>
        <dbReference type="EMBL" id="KFZ30229.1"/>
    </source>
</evidence>
<dbReference type="RefSeq" id="WP_034776596.1">
    <property type="nucleotide sequence ID" value="NZ_JPER01000006.1"/>
</dbReference>
<proteinExistence type="inferred from homology"/>
<keyword evidence="5 8" id="KW-0289">Folate biosynthesis</keyword>
<dbReference type="GO" id="GO:0005737">
    <property type="term" value="C:cytoplasm"/>
    <property type="evidence" value="ECO:0007669"/>
    <property type="project" value="TreeGrafter"/>
</dbReference>
<dbReference type="GO" id="GO:0016853">
    <property type="term" value="F:isomerase activity"/>
    <property type="evidence" value="ECO:0007669"/>
    <property type="project" value="UniProtKB-KW"/>
</dbReference>
<evidence type="ECO:0000256" key="5">
    <source>
        <dbReference type="ARBA" id="ARBA00022909"/>
    </source>
</evidence>
<dbReference type="GO" id="GO:0046656">
    <property type="term" value="P:folic acid biosynthetic process"/>
    <property type="evidence" value="ECO:0007669"/>
    <property type="project" value="UniProtKB-UniRule"/>
</dbReference>
<protein>
    <recommendedName>
        <fullName evidence="8">7,8-dihydroneopterin aldolase</fullName>
        <ecNumber evidence="8">4.1.2.25</ecNumber>
    </recommendedName>
</protein>
<comment type="catalytic activity">
    <reaction evidence="2 8">
        <text>7,8-dihydroneopterin = 6-hydroxymethyl-7,8-dihydropterin + glycolaldehyde</text>
        <dbReference type="Rhea" id="RHEA:10540"/>
        <dbReference type="ChEBI" id="CHEBI:17001"/>
        <dbReference type="ChEBI" id="CHEBI:17071"/>
        <dbReference type="ChEBI" id="CHEBI:44841"/>
        <dbReference type="EC" id="4.1.2.25"/>
    </reaction>
</comment>
<evidence type="ECO:0000256" key="1">
    <source>
        <dbReference type="ARBA" id="ARBA00000693"/>
    </source>
</evidence>
<evidence type="ECO:0000256" key="8">
    <source>
        <dbReference type="RuleBase" id="RU362079"/>
    </source>
</evidence>
<dbReference type="Proteomes" id="UP000054363">
    <property type="component" value="Unassembled WGS sequence"/>
</dbReference>
<dbReference type="GO" id="GO:0004150">
    <property type="term" value="F:dihydroneopterin aldolase activity"/>
    <property type="evidence" value="ECO:0007669"/>
    <property type="project" value="UniProtKB-UniRule"/>
</dbReference>
<comment type="function">
    <text evidence="8">Catalyzes the conversion of 7,8-dihydroneopterin to 6-hydroxymethyl-7,8-dihydropterin.</text>
</comment>
<evidence type="ECO:0000259" key="9">
    <source>
        <dbReference type="SMART" id="SM00905"/>
    </source>
</evidence>
<comment type="catalytic activity">
    <reaction evidence="1">
        <text>7,8-dihydroneopterin = 7,8-dihydromonapterin</text>
        <dbReference type="Rhea" id="RHEA:45328"/>
        <dbReference type="ChEBI" id="CHEBI:17001"/>
        <dbReference type="ChEBI" id="CHEBI:71175"/>
        <dbReference type="EC" id="5.1.99.8"/>
    </reaction>
</comment>
<name>A0A094IWN3_9GAMM</name>
<dbReference type="Pfam" id="PF02152">
    <property type="entry name" value="FolB"/>
    <property type="match status" value="1"/>
</dbReference>
<comment type="pathway">
    <text evidence="3 8">Cofactor biosynthesis; tetrahydrofolate biosynthesis; 2-amino-4-hydroxy-6-hydroxymethyl-7,8-dihydropteridine diphosphate from 7,8-dihydroneopterin triphosphate: step 3/4.</text>
</comment>
<evidence type="ECO:0000256" key="4">
    <source>
        <dbReference type="ARBA" id="ARBA00005708"/>
    </source>
</evidence>
<dbReference type="CDD" id="cd00534">
    <property type="entry name" value="DHNA_DHNTPE"/>
    <property type="match status" value="1"/>
</dbReference>
<dbReference type="AlphaFoldDB" id="A0A094IWN3"/>
<evidence type="ECO:0000256" key="3">
    <source>
        <dbReference type="ARBA" id="ARBA00005013"/>
    </source>
</evidence>
<evidence type="ECO:0000256" key="6">
    <source>
        <dbReference type="ARBA" id="ARBA00023235"/>
    </source>
</evidence>
<dbReference type="InterPro" id="IPR006156">
    <property type="entry name" value="Dihydroneopterin_aldolase"/>
</dbReference>
<dbReference type="PANTHER" id="PTHR42844:SF1">
    <property type="entry name" value="DIHYDRONEOPTERIN ALDOLASE 1-RELATED"/>
    <property type="match status" value="1"/>
</dbReference>
<dbReference type="EMBL" id="JPER01000006">
    <property type="protein sequence ID" value="KFZ30229.1"/>
    <property type="molecule type" value="Genomic_DNA"/>
</dbReference>
<gene>
    <name evidence="10" type="ORF">IDSA_10745</name>
</gene>
<dbReference type="UniPathway" id="UPA00077">
    <property type="reaction ID" value="UER00154"/>
</dbReference>
<dbReference type="SMART" id="SM00905">
    <property type="entry name" value="FolB"/>
    <property type="match status" value="1"/>
</dbReference>
<evidence type="ECO:0000256" key="2">
    <source>
        <dbReference type="ARBA" id="ARBA00001353"/>
    </source>
</evidence>
<evidence type="ECO:0000313" key="11">
    <source>
        <dbReference type="Proteomes" id="UP000054363"/>
    </source>
</evidence>
<organism evidence="10 11">
    <name type="scientific">Pseudidiomarina salinarum</name>
    <dbReference type="NCBI Taxonomy" id="435908"/>
    <lineage>
        <taxon>Bacteria</taxon>
        <taxon>Pseudomonadati</taxon>
        <taxon>Pseudomonadota</taxon>
        <taxon>Gammaproteobacteria</taxon>
        <taxon>Alteromonadales</taxon>
        <taxon>Idiomarinaceae</taxon>
        <taxon>Pseudidiomarina</taxon>
    </lineage>
</organism>
<sequence length="119" mass="13298">MDKVLVEGLRVDAYIGVHDWEHEREQPLIIDLEMDWDNARAATTNDLADALDYSTLSEAVIKLVKAQSWQLIETLAEAVAAMIMQDFKVMRVQVKVGKPQAIVAARQAAVIIVRQQTPA</sequence>
<dbReference type="EC" id="4.1.2.25" evidence="8"/>
<keyword evidence="11" id="KW-1185">Reference proteome</keyword>
<comment type="similarity">
    <text evidence="4 8">Belongs to the DHNA family.</text>
</comment>
<keyword evidence="7 8" id="KW-0456">Lyase</keyword>
<dbReference type="SUPFAM" id="SSF55620">
    <property type="entry name" value="Tetrahydrobiopterin biosynthesis enzymes-like"/>
    <property type="match status" value="1"/>
</dbReference>
<comment type="caution">
    <text evidence="10">The sequence shown here is derived from an EMBL/GenBank/DDBJ whole genome shotgun (WGS) entry which is preliminary data.</text>
</comment>
<evidence type="ECO:0000256" key="7">
    <source>
        <dbReference type="ARBA" id="ARBA00023239"/>
    </source>
</evidence>
<reference evidence="10 11" key="1">
    <citation type="submission" date="2014-06" db="EMBL/GenBank/DDBJ databases">
        <title>The draft genome sequence of Idiomarina salinarum ISL-52.</title>
        <authorList>
            <person name="Du J."/>
            <person name="Shao Z."/>
        </authorList>
    </citation>
    <scope>NUCLEOTIDE SEQUENCE [LARGE SCALE GENOMIC DNA]</scope>
    <source>
        <strain evidence="10 11">ISL-52</strain>
    </source>
</reference>
<accession>A0A094IWN3</accession>
<dbReference type="NCBIfam" id="TIGR00525">
    <property type="entry name" value="folB"/>
    <property type="match status" value="1"/>
</dbReference>
<dbReference type="FunFam" id="3.30.1130.10:FF:000002">
    <property type="entry name" value="7,8-dihydroneopterin aldolase"/>
    <property type="match status" value="1"/>
</dbReference>
<dbReference type="eggNOG" id="COG1539">
    <property type="taxonomic scope" value="Bacteria"/>
</dbReference>
<dbReference type="GO" id="GO:0046654">
    <property type="term" value="P:tetrahydrofolate biosynthetic process"/>
    <property type="evidence" value="ECO:0007669"/>
    <property type="project" value="UniProtKB-UniRule"/>
</dbReference>
<dbReference type="STRING" id="435908.IDSA_10745"/>
<dbReference type="InterPro" id="IPR006157">
    <property type="entry name" value="FolB_dom"/>
</dbReference>
<dbReference type="OrthoDB" id="9810587at2"/>
<keyword evidence="6" id="KW-0413">Isomerase</keyword>
<dbReference type="PANTHER" id="PTHR42844">
    <property type="entry name" value="DIHYDRONEOPTERIN ALDOLASE 1-RELATED"/>
    <property type="match status" value="1"/>
</dbReference>
<dbReference type="Gene3D" id="3.30.1130.10">
    <property type="match status" value="1"/>
</dbReference>
<dbReference type="InterPro" id="IPR043133">
    <property type="entry name" value="GTP-CH-I_C/QueF"/>
</dbReference>